<accession>A0ABM0MRA3</accession>
<evidence type="ECO:0000313" key="2">
    <source>
        <dbReference type="RefSeq" id="XP_006822544.1"/>
    </source>
</evidence>
<dbReference type="InterPro" id="IPR052789">
    <property type="entry name" value="SSUH2_homolog"/>
</dbReference>
<reference evidence="2" key="1">
    <citation type="submission" date="2025-08" db="UniProtKB">
        <authorList>
            <consortium name="RefSeq"/>
        </authorList>
    </citation>
    <scope>IDENTIFICATION</scope>
    <source>
        <tissue evidence="2">Testes</tissue>
    </source>
</reference>
<dbReference type="PANTHER" id="PTHR48465:SF1">
    <property type="entry name" value="PROTEIN SSUH2 HOMOLOG"/>
    <property type="match status" value="1"/>
</dbReference>
<dbReference type="RefSeq" id="XP_006822544.1">
    <property type="nucleotide sequence ID" value="XM_006822481.1"/>
</dbReference>
<keyword evidence="1" id="KW-1185">Reference proteome</keyword>
<dbReference type="Proteomes" id="UP000694865">
    <property type="component" value="Unplaced"/>
</dbReference>
<sequence>MNRDYPGNIDAIGSEWTNYPNQPPPPPYHDILEPRSLASGVDPAEAVHLTAPAGYEYMGAPLQPPSYDEAILSEPRQENQMRFPTITDDDVRDALLRYIDHDACCWGRAAAVEMSINDIQTNSAFHYTLETFAESRTTSWVFEPYFGQEIESVDGYTPPAPWDINVQPTDTFKDGRTFLEVPHTATVKNCNKCRGSGRTTCVTCRGVTLQPCTFCSGSGHTSKYEASGGVVSGSCICGSCAGTGRRSCLPCSGVGTQPCKICKAKGRLKVYVKLTIRWKVHKDDHVVDGTSVIPNDLIRHVQGDTSFQEEKQRVSPIVSFPDINVNNASRQLVEKHRTSFPMEKILKQRHKIRIVPITTVQSHWSREDFNYYVIGFEKQIYAPEYPLRNCGMCAIL</sequence>
<organism evidence="1 2">
    <name type="scientific">Saccoglossus kowalevskii</name>
    <name type="common">Acorn worm</name>
    <dbReference type="NCBI Taxonomy" id="10224"/>
    <lineage>
        <taxon>Eukaryota</taxon>
        <taxon>Metazoa</taxon>
        <taxon>Hemichordata</taxon>
        <taxon>Enteropneusta</taxon>
        <taxon>Harrimaniidae</taxon>
        <taxon>Saccoglossus</taxon>
    </lineage>
</organism>
<proteinExistence type="predicted"/>
<gene>
    <name evidence="2" type="primary">LOC102806685</name>
</gene>
<dbReference type="GeneID" id="102806685"/>
<dbReference type="PANTHER" id="PTHR48465">
    <property type="entry name" value="PROTEIN SSUH2 HOMOLOG"/>
    <property type="match status" value="1"/>
</dbReference>
<protein>
    <submittedName>
        <fullName evidence="2">Protein SSUH2 homolog</fullName>
    </submittedName>
</protein>
<name>A0ABM0MRA3_SACKO</name>
<evidence type="ECO:0000313" key="1">
    <source>
        <dbReference type="Proteomes" id="UP000694865"/>
    </source>
</evidence>